<gene>
    <name evidence="3" type="ORF">WR43_22745</name>
</gene>
<keyword evidence="2" id="KW-0812">Transmembrane</keyword>
<feature type="region of interest" description="Disordered" evidence="1">
    <location>
        <begin position="1"/>
        <end position="24"/>
    </location>
</feature>
<feature type="region of interest" description="Disordered" evidence="1">
    <location>
        <begin position="59"/>
        <end position="100"/>
    </location>
</feature>
<accession>A0A0M2WCS6</accession>
<keyword evidence="2" id="KW-1133">Transmembrane helix</keyword>
<dbReference type="GO" id="GO:0004674">
    <property type="term" value="F:protein serine/threonine kinase activity"/>
    <property type="evidence" value="ECO:0007669"/>
    <property type="project" value="UniProtKB-KW"/>
</dbReference>
<dbReference type="Proteomes" id="UP000034416">
    <property type="component" value="Unassembled WGS sequence"/>
</dbReference>
<evidence type="ECO:0000256" key="1">
    <source>
        <dbReference type="SAM" id="MobiDB-lite"/>
    </source>
</evidence>
<evidence type="ECO:0000313" key="4">
    <source>
        <dbReference type="Proteomes" id="UP000034416"/>
    </source>
</evidence>
<name>A0A0M2WCS6_9MYCO</name>
<dbReference type="AlphaFoldDB" id="A0A0M2WCS6"/>
<proteinExistence type="predicted"/>
<sequence>ARATAARRARPTAGTHRTPPPRRTFTAGQRALLWAAGVLGTLAIIIAVLIVVNAKSPGGSLAPATVTDTGAPQTTSSSSESTSSTPPAHPSGWTWHRTSS</sequence>
<organism evidence="3 4">
    <name type="scientific">Mycolicibacter arupensis</name>
    <dbReference type="NCBI Taxonomy" id="342002"/>
    <lineage>
        <taxon>Bacteria</taxon>
        <taxon>Bacillati</taxon>
        <taxon>Actinomycetota</taxon>
        <taxon>Actinomycetes</taxon>
        <taxon>Mycobacteriales</taxon>
        <taxon>Mycobacteriaceae</taxon>
        <taxon>Mycolicibacter</taxon>
    </lineage>
</organism>
<feature type="non-terminal residue" evidence="3">
    <location>
        <position position="1"/>
    </location>
</feature>
<keyword evidence="3" id="KW-0418">Kinase</keyword>
<reference evidence="3 4" key="1">
    <citation type="submission" date="2015-04" db="EMBL/GenBank/DDBJ databases">
        <title>Genome sequence of Mycobacterium arupense GUC1.</title>
        <authorList>
            <person name="Greninger A.L."/>
            <person name="Cunningham G."/>
            <person name="Chiu C.Y."/>
            <person name="Miller S."/>
        </authorList>
    </citation>
    <scope>NUCLEOTIDE SEQUENCE [LARGE SCALE GENOMIC DNA]</scope>
    <source>
        <strain evidence="3 4">GUC1</strain>
    </source>
</reference>
<protein>
    <submittedName>
        <fullName evidence="3">Serine/threonine protein kinase</fullName>
    </submittedName>
</protein>
<evidence type="ECO:0000256" key="2">
    <source>
        <dbReference type="SAM" id="Phobius"/>
    </source>
</evidence>
<keyword evidence="3" id="KW-0808">Transferase</keyword>
<keyword evidence="3" id="KW-0723">Serine/threonine-protein kinase</keyword>
<feature type="compositionally biased region" description="Basic residues" evidence="1">
    <location>
        <begin position="1"/>
        <end position="10"/>
    </location>
</feature>
<dbReference type="EMBL" id="LASW02000108">
    <property type="protein sequence ID" value="KKO60624.1"/>
    <property type="molecule type" value="Genomic_DNA"/>
</dbReference>
<comment type="caution">
    <text evidence="3">The sequence shown here is derived from an EMBL/GenBank/DDBJ whole genome shotgun (WGS) entry which is preliminary data.</text>
</comment>
<dbReference type="PATRIC" id="fig|342002.3.peg.4173"/>
<feature type="compositionally biased region" description="Low complexity" evidence="1">
    <location>
        <begin position="11"/>
        <end position="24"/>
    </location>
</feature>
<keyword evidence="2" id="KW-0472">Membrane</keyword>
<feature type="transmembrane region" description="Helical" evidence="2">
    <location>
        <begin position="31"/>
        <end position="52"/>
    </location>
</feature>
<feature type="compositionally biased region" description="Low complexity" evidence="1">
    <location>
        <begin position="74"/>
        <end position="85"/>
    </location>
</feature>
<evidence type="ECO:0000313" key="3">
    <source>
        <dbReference type="EMBL" id="KKO60624.1"/>
    </source>
</evidence>